<dbReference type="SMART" id="SM00360">
    <property type="entry name" value="RRM"/>
    <property type="match status" value="1"/>
</dbReference>
<dbReference type="Pfam" id="PF00076">
    <property type="entry name" value="RRM_1"/>
    <property type="match status" value="1"/>
</dbReference>
<dbReference type="GO" id="GO:0006397">
    <property type="term" value="P:mRNA processing"/>
    <property type="evidence" value="ECO:0007669"/>
    <property type="project" value="UniProtKB-KW"/>
</dbReference>
<sequence length="465" mass="50844">MSSVKSEQDEKPTSADADALEGDELLKKEGDSCDDLNDEDEEDLFNIGEKNTSGELEAEQDELAGKGGTEAANAKESNAALSGARSTHANHETRAQQQRRHSCYVGNLTWWTTDIDVEKALAKMDIRDVVDVRFYENRVNGQSKGFALVSFLSDSSVRKCLENFSTQSINGMTPIVMPYSKQSLMSLESATTKKSSSAERPPPRPLMAEDKPPSPIFLGTVRLDSLISSAALNTSRELSASRSNKMSYGRNRTGHLTSLLSPALPLTMPSRAMPGMGNSAVAPPVIVPPPMPNRPPPGYPLSARPPPLPGIPPTAVPPPGSHVNPNFYPALAASTAHLAHYGDPIAGDPEYEEALNRNRTVSSSALTRAVADAANGDPGSAIETLVTAITILRSSKVAHDERSRILVASLQDTLRGIEKESYSNRRSKTSRERSHNRDYRKRRDRSRSRSRDRHVEDYSPRRKRY</sequence>
<feature type="compositionally biased region" description="Basic and acidic residues" evidence="6">
    <location>
        <begin position="419"/>
        <end position="437"/>
    </location>
</feature>
<dbReference type="Pfam" id="PF25524">
    <property type="entry name" value="RSLD_CPSF6"/>
    <property type="match status" value="1"/>
</dbReference>
<dbReference type="InterPro" id="IPR035979">
    <property type="entry name" value="RBD_domain_sf"/>
</dbReference>
<feature type="region of interest" description="Disordered" evidence="6">
    <location>
        <begin position="419"/>
        <end position="465"/>
    </location>
</feature>
<feature type="compositionally biased region" description="Basic and acidic residues" evidence="6">
    <location>
        <begin position="447"/>
        <end position="465"/>
    </location>
</feature>
<dbReference type="InterPro" id="IPR000504">
    <property type="entry name" value="RRM_dom"/>
</dbReference>
<dbReference type="SUPFAM" id="SSF54928">
    <property type="entry name" value="RNA-binding domain, RBD"/>
    <property type="match status" value="1"/>
</dbReference>
<evidence type="ECO:0000256" key="6">
    <source>
        <dbReference type="SAM" id="MobiDB-lite"/>
    </source>
</evidence>
<feature type="compositionally biased region" description="Acidic residues" evidence="6">
    <location>
        <begin position="32"/>
        <end position="44"/>
    </location>
</feature>
<gene>
    <name evidence="8" type="ORF">M514_00208</name>
</gene>
<evidence type="ECO:0000259" key="7">
    <source>
        <dbReference type="PROSITE" id="PS50102"/>
    </source>
</evidence>
<evidence type="ECO:0000256" key="5">
    <source>
        <dbReference type="PROSITE-ProRule" id="PRU00176"/>
    </source>
</evidence>
<feature type="domain" description="RRM" evidence="7">
    <location>
        <begin position="101"/>
        <end position="182"/>
    </location>
</feature>
<evidence type="ECO:0000256" key="3">
    <source>
        <dbReference type="ARBA" id="ARBA00022664"/>
    </source>
</evidence>
<feature type="compositionally biased region" description="Polar residues" evidence="6">
    <location>
        <begin position="75"/>
        <end position="87"/>
    </location>
</feature>
<evidence type="ECO:0000256" key="4">
    <source>
        <dbReference type="ARBA" id="ARBA00023242"/>
    </source>
</evidence>
<dbReference type="PANTHER" id="PTHR23204">
    <property type="entry name" value="CLEAVAGE AND POLYADENYLATION SPECIFIC FACTOR"/>
    <property type="match status" value="1"/>
</dbReference>
<evidence type="ECO:0000256" key="2">
    <source>
        <dbReference type="ARBA" id="ARBA00006265"/>
    </source>
</evidence>
<feature type="region of interest" description="Disordered" evidence="6">
    <location>
        <begin position="1"/>
        <end position="99"/>
    </location>
</feature>
<comment type="similarity">
    <text evidence="2">Belongs to the RRM CPSF6/7 family.</text>
</comment>
<keyword evidence="5" id="KW-0694">RNA-binding</keyword>
<name>A0A085NUD7_9BILA</name>
<feature type="non-terminal residue" evidence="8">
    <location>
        <position position="465"/>
    </location>
</feature>
<feature type="region of interest" description="Disordered" evidence="6">
    <location>
        <begin position="186"/>
        <end position="213"/>
    </location>
</feature>
<dbReference type="InterPro" id="IPR034772">
    <property type="entry name" value="CPSF6/7"/>
</dbReference>
<feature type="compositionally biased region" description="Basic and acidic residues" evidence="6">
    <location>
        <begin position="1"/>
        <end position="13"/>
    </location>
</feature>
<keyword evidence="4" id="KW-0539">Nucleus</keyword>
<evidence type="ECO:0000256" key="1">
    <source>
        <dbReference type="ARBA" id="ARBA00004123"/>
    </source>
</evidence>
<feature type="compositionally biased region" description="Polar residues" evidence="6">
    <location>
        <begin position="186"/>
        <end position="195"/>
    </location>
</feature>
<reference evidence="8" key="1">
    <citation type="journal article" date="2014" name="Nat. Genet.">
        <title>Genome and transcriptome of the porcine whipworm Trichuris suis.</title>
        <authorList>
            <person name="Jex A.R."/>
            <person name="Nejsum P."/>
            <person name="Schwarz E.M."/>
            <person name="Hu L."/>
            <person name="Young N.D."/>
            <person name="Hall R.S."/>
            <person name="Korhonen P.K."/>
            <person name="Liao S."/>
            <person name="Thamsborg S."/>
            <person name="Xia J."/>
            <person name="Xu P."/>
            <person name="Wang S."/>
            <person name="Scheerlinck J.P."/>
            <person name="Hofmann A."/>
            <person name="Sternberg P.W."/>
            <person name="Wang J."/>
            <person name="Gasser R.B."/>
        </authorList>
    </citation>
    <scope>NUCLEOTIDE SEQUENCE [LARGE SCALE GENOMIC DNA]</scope>
    <source>
        <strain evidence="8">DCEP-RM93F</strain>
    </source>
</reference>
<protein>
    <recommendedName>
        <fullName evidence="7">RRM domain-containing protein</fullName>
    </recommendedName>
</protein>
<dbReference type="AlphaFoldDB" id="A0A085NUD7"/>
<dbReference type="GO" id="GO:0005634">
    <property type="term" value="C:nucleus"/>
    <property type="evidence" value="ECO:0007669"/>
    <property type="project" value="UniProtKB-SubCell"/>
</dbReference>
<organism evidence="8">
    <name type="scientific">Trichuris suis</name>
    <name type="common">pig whipworm</name>
    <dbReference type="NCBI Taxonomy" id="68888"/>
    <lineage>
        <taxon>Eukaryota</taxon>
        <taxon>Metazoa</taxon>
        <taxon>Ecdysozoa</taxon>
        <taxon>Nematoda</taxon>
        <taxon>Enoplea</taxon>
        <taxon>Dorylaimia</taxon>
        <taxon>Trichinellida</taxon>
        <taxon>Trichuridae</taxon>
        <taxon>Trichuris</taxon>
    </lineage>
</organism>
<dbReference type="InterPro" id="IPR057951">
    <property type="entry name" value="CPSF6/7_RSLD_N"/>
</dbReference>
<dbReference type="InterPro" id="IPR012677">
    <property type="entry name" value="Nucleotide-bd_a/b_plait_sf"/>
</dbReference>
<comment type="subcellular location">
    <subcellularLocation>
        <location evidence="1">Nucleus</location>
    </subcellularLocation>
</comment>
<accession>A0A085NUD7</accession>
<dbReference type="Proteomes" id="UP000030758">
    <property type="component" value="Unassembled WGS sequence"/>
</dbReference>
<dbReference type="EMBL" id="KL367475">
    <property type="protein sequence ID" value="KFD73083.1"/>
    <property type="molecule type" value="Genomic_DNA"/>
</dbReference>
<dbReference type="GO" id="GO:0003723">
    <property type="term" value="F:RNA binding"/>
    <property type="evidence" value="ECO:0007669"/>
    <property type="project" value="UniProtKB-UniRule"/>
</dbReference>
<proteinExistence type="inferred from homology"/>
<keyword evidence="3" id="KW-0507">mRNA processing</keyword>
<dbReference type="Gene3D" id="3.30.70.330">
    <property type="match status" value="1"/>
</dbReference>
<evidence type="ECO:0000313" key="8">
    <source>
        <dbReference type="EMBL" id="KFD73083.1"/>
    </source>
</evidence>
<dbReference type="PROSITE" id="PS50102">
    <property type="entry name" value="RRM"/>
    <property type="match status" value="1"/>
</dbReference>